<dbReference type="Proteomes" id="UP000055048">
    <property type="component" value="Unassembled WGS sequence"/>
</dbReference>
<dbReference type="EMBL" id="JYDJ01000310">
    <property type="protein sequence ID" value="KRX37444.1"/>
    <property type="molecule type" value="Genomic_DNA"/>
</dbReference>
<accession>A0A0V0TEL9</accession>
<evidence type="ECO:0000313" key="2">
    <source>
        <dbReference type="Proteomes" id="UP000055048"/>
    </source>
</evidence>
<organism evidence="1 2">
    <name type="scientific">Trichinella murrelli</name>
    <dbReference type="NCBI Taxonomy" id="144512"/>
    <lineage>
        <taxon>Eukaryota</taxon>
        <taxon>Metazoa</taxon>
        <taxon>Ecdysozoa</taxon>
        <taxon>Nematoda</taxon>
        <taxon>Enoplea</taxon>
        <taxon>Dorylaimia</taxon>
        <taxon>Trichinellida</taxon>
        <taxon>Trichinellidae</taxon>
        <taxon>Trichinella</taxon>
    </lineage>
</organism>
<comment type="caution">
    <text evidence="1">The sequence shown here is derived from an EMBL/GenBank/DDBJ whole genome shotgun (WGS) entry which is preliminary data.</text>
</comment>
<sequence>MKRFIAVFRQPVFSPDSLVLIILLEKNSVADSPPFLSCYHPYKTLVSYCLNLHYPSLCNIQSAPVTALSQQYICIQMSYSKLMLHVESEFDALSGPDDPSDQELSAINVGGILQYPIQEPALLDLSLRNIAQTLLMSYWRR</sequence>
<proteinExistence type="predicted"/>
<dbReference type="AlphaFoldDB" id="A0A0V0TEL9"/>
<name>A0A0V0TEL9_9BILA</name>
<reference evidence="1 2" key="1">
    <citation type="submission" date="2015-01" db="EMBL/GenBank/DDBJ databases">
        <title>Evolution of Trichinella species and genotypes.</title>
        <authorList>
            <person name="Korhonen P.K."/>
            <person name="Edoardo P."/>
            <person name="Giuseppe L.R."/>
            <person name="Gasser R.B."/>
        </authorList>
    </citation>
    <scope>NUCLEOTIDE SEQUENCE [LARGE SCALE GENOMIC DNA]</scope>
    <source>
        <strain evidence="1">ISS417</strain>
    </source>
</reference>
<evidence type="ECO:0000313" key="1">
    <source>
        <dbReference type="EMBL" id="KRX37444.1"/>
    </source>
</evidence>
<keyword evidence="2" id="KW-1185">Reference proteome</keyword>
<protein>
    <submittedName>
        <fullName evidence="1">Uncharacterized protein</fullName>
    </submittedName>
</protein>
<gene>
    <name evidence="1" type="ORF">T05_15226</name>
</gene>